<proteinExistence type="predicted"/>
<evidence type="ECO:0000256" key="4">
    <source>
        <dbReference type="PROSITE-ProRule" id="PRU00175"/>
    </source>
</evidence>
<evidence type="ECO:0000259" key="5">
    <source>
        <dbReference type="PROSITE" id="PS50089"/>
    </source>
</evidence>
<dbReference type="Pfam" id="PF00097">
    <property type="entry name" value="zf-C3HC4"/>
    <property type="match status" value="1"/>
</dbReference>
<dbReference type="InterPro" id="IPR013083">
    <property type="entry name" value="Znf_RING/FYVE/PHD"/>
</dbReference>
<keyword evidence="3" id="KW-0862">Zinc</keyword>
<dbReference type="EMBL" id="JASNQZ010000012">
    <property type="protein sequence ID" value="KAL0949931.1"/>
    <property type="molecule type" value="Genomic_DNA"/>
</dbReference>
<dbReference type="InterPro" id="IPR001841">
    <property type="entry name" value="Znf_RING"/>
</dbReference>
<comment type="caution">
    <text evidence="6">The sequence shown here is derived from an EMBL/GenBank/DDBJ whole genome shotgun (WGS) entry which is preliminary data.</text>
</comment>
<sequence length="198" mass="21778">MDPDPSIARGRSPSEMQERAERFAARLLSLYSGPNSKSLSQTKELLDELPRLTEDQVNQLGHKESVCPICFTSLLAILSEEEMAIAMDSPAHPIEELGVTRLAAEWQCGHIFCRRDISKWIVEGHDSCPTCRRPLLKPDPNARQTNVATSEADPDAQAAGLIDDIQGYIAALEEGGSSTPIRLNAAHSRPDDFFGMYS</sequence>
<name>A0ABR3J3B0_9AGAR</name>
<evidence type="ECO:0000256" key="3">
    <source>
        <dbReference type="ARBA" id="ARBA00022833"/>
    </source>
</evidence>
<evidence type="ECO:0000256" key="1">
    <source>
        <dbReference type="ARBA" id="ARBA00022723"/>
    </source>
</evidence>
<protein>
    <recommendedName>
        <fullName evidence="5">RING-type domain-containing protein</fullName>
    </recommendedName>
</protein>
<dbReference type="PROSITE" id="PS50089">
    <property type="entry name" value="ZF_RING_2"/>
    <property type="match status" value="1"/>
</dbReference>
<keyword evidence="2 4" id="KW-0863">Zinc-finger</keyword>
<evidence type="ECO:0000313" key="6">
    <source>
        <dbReference type="EMBL" id="KAL0949931.1"/>
    </source>
</evidence>
<gene>
    <name evidence="6" type="ORF">HGRIS_009957</name>
</gene>
<keyword evidence="7" id="KW-1185">Reference proteome</keyword>
<keyword evidence="1" id="KW-0479">Metal-binding</keyword>
<dbReference type="Proteomes" id="UP001556367">
    <property type="component" value="Unassembled WGS sequence"/>
</dbReference>
<feature type="domain" description="RING-type" evidence="5">
    <location>
        <begin position="67"/>
        <end position="132"/>
    </location>
</feature>
<dbReference type="Gene3D" id="3.30.40.10">
    <property type="entry name" value="Zinc/RING finger domain, C3HC4 (zinc finger)"/>
    <property type="match status" value="1"/>
</dbReference>
<evidence type="ECO:0000313" key="7">
    <source>
        <dbReference type="Proteomes" id="UP001556367"/>
    </source>
</evidence>
<evidence type="ECO:0000256" key="2">
    <source>
        <dbReference type="ARBA" id="ARBA00022771"/>
    </source>
</evidence>
<dbReference type="InterPro" id="IPR018957">
    <property type="entry name" value="Znf_C3HC4_RING-type"/>
</dbReference>
<accession>A0ABR3J3B0</accession>
<organism evidence="6 7">
    <name type="scientific">Hohenbuehelia grisea</name>
    <dbReference type="NCBI Taxonomy" id="104357"/>
    <lineage>
        <taxon>Eukaryota</taxon>
        <taxon>Fungi</taxon>
        <taxon>Dikarya</taxon>
        <taxon>Basidiomycota</taxon>
        <taxon>Agaricomycotina</taxon>
        <taxon>Agaricomycetes</taxon>
        <taxon>Agaricomycetidae</taxon>
        <taxon>Agaricales</taxon>
        <taxon>Pleurotineae</taxon>
        <taxon>Pleurotaceae</taxon>
        <taxon>Hohenbuehelia</taxon>
    </lineage>
</organism>
<reference evidence="7" key="1">
    <citation type="submission" date="2024-06" db="EMBL/GenBank/DDBJ databases">
        <title>Multi-omics analyses provide insights into the biosynthesis of the anticancer antibiotic pleurotin in Hohenbuehelia grisea.</title>
        <authorList>
            <person name="Weaver J.A."/>
            <person name="Alberti F."/>
        </authorList>
    </citation>
    <scope>NUCLEOTIDE SEQUENCE [LARGE SCALE GENOMIC DNA]</scope>
    <source>
        <strain evidence="7">T-177</strain>
    </source>
</reference>
<dbReference type="SUPFAM" id="SSF57850">
    <property type="entry name" value="RING/U-box"/>
    <property type="match status" value="1"/>
</dbReference>